<protein>
    <submittedName>
        <fullName evidence="2">Uncharacterized protein</fullName>
    </submittedName>
</protein>
<name>A0A5J4N6D6_9TREM</name>
<evidence type="ECO:0000256" key="1">
    <source>
        <dbReference type="SAM" id="MobiDB-lite"/>
    </source>
</evidence>
<accession>A0A5J4N6D6</accession>
<feature type="compositionally biased region" description="Basic residues" evidence="1">
    <location>
        <begin position="1"/>
        <end position="11"/>
    </location>
</feature>
<reference evidence="2 3" key="1">
    <citation type="journal article" date="2019" name="Gigascience">
        <title>Whole-genome sequence of the oriental lung fluke Paragonimus westermani.</title>
        <authorList>
            <person name="Oey H."/>
            <person name="Zakrzewski M."/>
            <person name="Narain K."/>
            <person name="Devi K.R."/>
            <person name="Agatsuma T."/>
            <person name="Nawaratna S."/>
            <person name="Gobert G.N."/>
            <person name="Jones M.K."/>
            <person name="Ragan M.A."/>
            <person name="McManus D.P."/>
            <person name="Krause L."/>
        </authorList>
    </citation>
    <scope>NUCLEOTIDE SEQUENCE [LARGE SCALE GENOMIC DNA]</scope>
    <source>
        <strain evidence="2 3">IND2009</strain>
    </source>
</reference>
<organism evidence="2 3">
    <name type="scientific">Paragonimus westermani</name>
    <dbReference type="NCBI Taxonomy" id="34504"/>
    <lineage>
        <taxon>Eukaryota</taxon>
        <taxon>Metazoa</taxon>
        <taxon>Spiralia</taxon>
        <taxon>Lophotrochozoa</taxon>
        <taxon>Platyhelminthes</taxon>
        <taxon>Trematoda</taxon>
        <taxon>Digenea</taxon>
        <taxon>Plagiorchiida</taxon>
        <taxon>Troglotremata</taxon>
        <taxon>Troglotrematidae</taxon>
        <taxon>Paragonimus</taxon>
    </lineage>
</organism>
<feature type="region of interest" description="Disordered" evidence="1">
    <location>
        <begin position="1"/>
        <end position="149"/>
    </location>
</feature>
<dbReference type="Proteomes" id="UP000324629">
    <property type="component" value="Unassembled WGS sequence"/>
</dbReference>
<feature type="compositionally biased region" description="Acidic residues" evidence="1">
    <location>
        <begin position="137"/>
        <end position="149"/>
    </location>
</feature>
<dbReference type="EMBL" id="QNGE01007366">
    <property type="protein sequence ID" value="KAA3671062.1"/>
    <property type="molecule type" value="Genomic_DNA"/>
</dbReference>
<keyword evidence="3" id="KW-1185">Reference proteome</keyword>
<sequence>MSKKSNINRKNNRSDIPVHKSSKRKKHKKRNLTETIETMGQNKLLEPVPRKSHPKAEPNLLKHKKRISKRDVEPPVASKKAFGAVSSDSDPELINASWDLPDDGAEKPHGTSWDNDTTKLRASAPASKMKDASDLSSDLDESESDLDEELTDTQLSALLSNKTDMDDVVYTGDDDESGEVDISPLQSVTETAVLLPKIATPNALITKSADQPKTTNDTITTADCLNIEIPTVFSWNNERELLAEIERRSG</sequence>
<feature type="compositionally biased region" description="Basic residues" evidence="1">
    <location>
        <begin position="20"/>
        <end position="30"/>
    </location>
</feature>
<evidence type="ECO:0000313" key="3">
    <source>
        <dbReference type="Proteomes" id="UP000324629"/>
    </source>
</evidence>
<evidence type="ECO:0000313" key="2">
    <source>
        <dbReference type="EMBL" id="KAA3671062.1"/>
    </source>
</evidence>
<comment type="caution">
    <text evidence="2">The sequence shown here is derived from an EMBL/GenBank/DDBJ whole genome shotgun (WGS) entry which is preliminary data.</text>
</comment>
<proteinExistence type="predicted"/>
<gene>
    <name evidence="2" type="ORF">DEA37_0011921</name>
</gene>
<dbReference type="AlphaFoldDB" id="A0A5J4N6D6"/>